<reference evidence="2" key="1">
    <citation type="submission" date="2016-10" db="EMBL/GenBank/DDBJ databases">
        <authorList>
            <person name="Varghese N."/>
            <person name="Submissions S."/>
        </authorList>
    </citation>
    <scope>NUCLEOTIDE SEQUENCE [LARGE SCALE GENOMIC DNA]</scope>
    <source>
        <strain evidence="2">CGMCC 1.10121</strain>
    </source>
</reference>
<keyword evidence="2" id="KW-1185">Reference proteome</keyword>
<organism evidence="1 2">
    <name type="scientific">Halogranum amylolyticum</name>
    <dbReference type="NCBI Taxonomy" id="660520"/>
    <lineage>
        <taxon>Archaea</taxon>
        <taxon>Methanobacteriati</taxon>
        <taxon>Methanobacteriota</taxon>
        <taxon>Stenosarchaea group</taxon>
        <taxon>Halobacteria</taxon>
        <taxon>Halobacteriales</taxon>
        <taxon>Haloferacaceae</taxon>
    </lineage>
</organism>
<protein>
    <submittedName>
        <fullName evidence="1">Uncharacterized protein</fullName>
    </submittedName>
</protein>
<name>A0A1H8WQZ7_9EURY</name>
<dbReference type="Proteomes" id="UP000199126">
    <property type="component" value="Unassembled WGS sequence"/>
</dbReference>
<evidence type="ECO:0000313" key="2">
    <source>
        <dbReference type="Proteomes" id="UP000199126"/>
    </source>
</evidence>
<gene>
    <name evidence="1" type="ORF">SAMN04487948_13810</name>
</gene>
<dbReference type="AlphaFoldDB" id="A0A1H8WQZ7"/>
<dbReference type="EMBL" id="FODV01000038">
    <property type="protein sequence ID" value="SEP30061.1"/>
    <property type="molecule type" value="Genomic_DNA"/>
</dbReference>
<evidence type="ECO:0000313" key="1">
    <source>
        <dbReference type="EMBL" id="SEP30061.1"/>
    </source>
</evidence>
<sequence>MIRNLDPSVDTSGKDKQALPLLRFDGYRARTSERSLTVSFDALLPQM</sequence>
<accession>A0A1H8WQZ7</accession>
<proteinExistence type="predicted"/>